<accession>A0A9Q3ZYJ0</accession>
<sequence length="197" mass="21510">MSSKRNGAQPDHCWVGFRQGPTGNCVTVAAIKAAMLKFGQSPTDIFQGVSKEGNGYRVVMRDGYSLHVSRGELAQAARASRFVSRDKEVLKDAHFLFAVSAKRAQLENNDGYARRGFGFAIYSLNEGEDEDENKPGEALLRLGLGRYIKRVPVSELARGELGVVNCGNHSAVVINGVEEYYGRRGKIPVRGDAIAFT</sequence>
<name>A0A9Q3ZYJ0_PSESX</name>
<proteinExistence type="predicted"/>
<protein>
    <submittedName>
        <fullName evidence="1">Uncharacterized protein</fullName>
    </submittedName>
</protein>
<dbReference type="Proteomes" id="UP000814207">
    <property type="component" value="Unassembled WGS sequence"/>
</dbReference>
<evidence type="ECO:0000313" key="1">
    <source>
        <dbReference type="EMBL" id="MCF5065111.1"/>
    </source>
</evidence>
<dbReference type="AlphaFoldDB" id="A0A9Q3ZYJ0"/>
<dbReference type="EMBL" id="WKEU01000098">
    <property type="protein sequence ID" value="MCF5065111.1"/>
    <property type="molecule type" value="Genomic_DNA"/>
</dbReference>
<organism evidence="1 2">
    <name type="scientific">Pseudomonas syringae</name>
    <dbReference type="NCBI Taxonomy" id="317"/>
    <lineage>
        <taxon>Bacteria</taxon>
        <taxon>Pseudomonadati</taxon>
        <taxon>Pseudomonadota</taxon>
        <taxon>Gammaproteobacteria</taxon>
        <taxon>Pseudomonadales</taxon>
        <taxon>Pseudomonadaceae</taxon>
        <taxon>Pseudomonas</taxon>
    </lineage>
</organism>
<gene>
    <name evidence="1" type="ORF">GIW73_19470</name>
</gene>
<evidence type="ECO:0000313" key="2">
    <source>
        <dbReference type="Proteomes" id="UP000814207"/>
    </source>
</evidence>
<reference evidence="1" key="1">
    <citation type="submission" date="2019-11" db="EMBL/GenBank/DDBJ databases">
        <title>Epiphytic Pseudomonas syringae from cherry orchards.</title>
        <authorList>
            <person name="Hulin M.T."/>
        </authorList>
    </citation>
    <scope>NUCLEOTIDE SEQUENCE</scope>
    <source>
        <strain evidence="1">PA-6-9A</strain>
    </source>
</reference>
<comment type="caution">
    <text evidence="1">The sequence shown here is derived from an EMBL/GenBank/DDBJ whole genome shotgun (WGS) entry which is preliminary data.</text>
</comment>